<dbReference type="CDD" id="cd00340">
    <property type="entry name" value="GSH_Peroxidase"/>
    <property type="match status" value="1"/>
</dbReference>
<comment type="similarity">
    <text evidence="1 5">Belongs to the glutathione peroxidase family.</text>
</comment>
<feature type="active site" evidence="4">
    <location>
        <position position="48"/>
    </location>
</feature>
<dbReference type="PROSITE" id="PS51355">
    <property type="entry name" value="GLUTATHIONE_PEROXID_3"/>
    <property type="match status" value="1"/>
</dbReference>
<reference evidence="6 7" key="1">
    <citation type="submission" date="2016-09" db="EMBL/GenBank/DDBJ databases">
        <title>Chromobacterium muskegensis sp. nov., an insecticidal bacterium isolated from Sphagnum bogs.</title>
        <authorList>
            <person name="Sparks M.E."/>
            <person name="Blackburn M.B."/>
            <person name="Gundersen-Rindal D.E."/>
            <person name="Mitchell A."/>
            <person name="Farrar R."/>
            <person name="Kuhar D."/>
        </authorList>
    </citation>
    <scope>NUCLEOTIDE SEQUENCE [LARGE SCALE GENOMIC DNA]</scope>
    <source>
        <strain evidence="6 7">37-2</strain>
    </source>
</reference>
<evidence type="ECO:0000256" key="1">
    <source>
        <dbReference type="ARBA" id="ARBA00006926"/>
    </source>
</evidence>
<keyword evidence="3 5" id="KW-0560">Oxidoreductase</keyword>
<dbReference type="PIRSF" id="PIRSF000303">
    <property type="entry name" value="Glutathion_perox"/>
    <property type="match status" value="1"/>
</dbReference>
<evidence type="ECO:0000313" key="7">
    <source>
        <dbReference type="Proteomes" id="UP000180088"/>
    </source>
</evidence>
<name>A0A1S1WVY5_9NEIS</name>
<comment type="caution">
    <text evidence="6">The sequence shown here is derived from an EMBL/GenBank/DDBJ whole genome shotgun (WGS) entry which is preliminary data.</text>
</comment>
<dbReference type="PANTHER" id="PTHR11592">
    <property type="entry name" value="GLUTATHIONE PEROXIDASE"/>
    <property type="match status" value="1"/>
</dbReference>
<accession>A0A1S1WVY5</accession>
<proteinExistence type="inferred from homology"/>
<dbReference type="EMBL" id="MKCS01000002">
    <property type="protein sequence ID" value="OHX11195.1"/>
    <property type="molecule type" value="Genomic_DNA"/>
</dbReference>
<dbReference type="Pfam" id="PF00255">
    <property type="entry name" value="GSHPx"/>
    <property type="match status" value="1"/>
</dbReference>
<dbReference type="Proteomes" id="UP000180088">
    <property type="component" value="Unassembled WGS sequence"/>
</dbReference>
<dbReference type="InterPro" id="IPR036249">
    <property type="entry name" value="Thioredoxin-like_sf"/>
</dbReference>
<protein>
    <recommendedName>
        <fullName evidence="5">Glutathione peroxidase</fullName>
    </recommendedName>
</protein>
<evidence type="ECO:0000256" key="3">
    <source>
        <dbReference type="ARBA" id="ARBA00023002"/>
    </source>
</evidence>
<dbReference type="SUPFAM" id="SSF52833">
    <property type="entry name" value="Thioredoxin-like"/>
    <property type="match status" value="1"/>
</dbReference>
<organism evidence="6 7">
    <name type="scientific">Chromobacterium sphagni</name>
    <dbReference type="NCBI Taxonomy" id="1903179"/>
    <lineage>
        <taxon>Bacteria</taxon>
        <taxon>Pseudomonadati</taxon>
        <taxon>Pseudomonadota</taxon>
        <taxon>Betaproteobacteria</taxon>
        <taxon>Neisseriales</taxon>
        <taxon>Chromobacteriaceae</taxon>
        <taxon>Chromobacterium</taxon>
    </lineage>
</organism>
<dbReference type="STRING" id="1903179.BI347_15940"/>
<dbReference type="GO" id="GO:0034599">
    <property type="term" value="P:cellular response to oxidative stress"/>
    <property type="evidence" value="ECO:0007669"/>
    <property type="project" value="TreeGrafter"/>
</dbReference>
<keyword evidence="2 5" id="KW-0575">Peroxidase</keyword>
<evidence type="ECO:0000256" key="4">
    <source>
        <dbReference type="PIRSR" id="PIRSR000303-1"/>
    </source>
</evidence>
<dbReference type="PANTHER" id="PTHR11592:SF78">
    <property type="entry name" value="GLUTATHIONE PEROXIDASE"/>
    <property type="match status" value="1"/>
</dbReference>
<sequence length="173" mass="19181">MTGVYWPAFFNFETAESNMSLLFLDGTVVPEEQFQGRARLIVNVASHCGFTGQYSGLQRLHDERSDQGLVVIGVPCNQFGAQEPGTPQEIAQFCDLKYRITFPMLQKQDVKGASQSELYASLINSPVGGGQDVQWNFEKFLLDRKGQVVARFDSATEPDAPALQDAIDRALRS</sequence>
<dbReference type="PRINTS" id="PR01011">
    <property type="entry name" value="GLUTPROXDASE"/>
</dbReference>
<dbReference type="Gene3D" id="3.40.30.10">
    <property type="entry name" value="Glutaredoxin"/>
    <property type="match status" value="1"/>
</dbReference>
<evidence type="ECO:0000256" key="5">
    <source>
        <dbReference type="RuleBase" id="RU000499"/>
    </source>
</evidence>
<dbReference type="InterPro" id="IPR000889">
    <property type="entry name" value="Glutathione_peroxidase"/>
</dbReference>
<evidence type="ECO:0000256" key="2">
    <source>
        <dbReference type="ARBA" id="ARBA00022559"/>
    </source>
</evidence>
<evidence type="ECO:0000313" key="6">
    <source>
        <dbReference type="EMBL" id="OHX11195.1"/>
    </source>
</evidence>
<dbReference type="AlphaFoldDB" id="A0A1S1WVY5"/>
<dbReference type="GO" id="GO:0004601">
    <property type="term" value="F:peroxidase activity"/>
    <property type="evidence" value="ECO:0007669"/>
    <property type="project" value="UniProtKB-KW"/>
</dbReference>
<gene>
    <name evidence="6" type="ORF">BI347_15940</name>
</gene>